<evidence type="ECO:0000313" key="6">
    <source>
        <dbReference type="Proteomes" id="UP000237000"/>
    </source>
</evidence>
<organism evidence="5 6">
    <name type="scientific">Trema orientale</name>
    <name type="common">Charcoal tree</name>
    <name type="synonym">Celtis orientalis</name>
    <dbReference type="NCBI Taxonomy" id="63057"/>
    <lineage>
        <taxon>Eukaryota</taxon>
        <taxon>Viridiplantae</taxon>
        <taxon>Streptophyta</taxon>
        <taxon>Embryophyta</taxon>
        <taxon>Tracheophyta</taxon>
        <taxon>Spermatophyta</taxon>
        <taxon>Magnoliopsida</taxon>
        <taxon>eudicotyledons</taxon>
        <taxon>Gunneridae</taxon>
        <taxon>Pentapetalae</taxon>
        <taxon>rosids</taxon>
        <taxon>fabids</taxon>
        <taxon>Rosales</taxon>
        <taxon>Cannabaceae</taxon>
        <taxon>Trema</taxon>
    </lineage>
</organism>
<dbReference type="GO" id="GO:0030001">
    <property type="term" value="P:metal ion transport"/>
    <property type="evidence" value="ECO:0007669"/>
    <property type="project" value="TreeGrafter"/>
</dbReference>
<keyword evidence="3" id="KW-0119">Carbohydrate metabolism</keyword>
<evidence type="ECO:0000256" key="2">
    <source>
        <dbReference type="ARBA" id="ARBA00023065"/>
    </source>
</evidence>
<keyword evidence="1 5" id="KW-0378">Hydrolase</keyword>
<evidence type="ECO:0000256" key="4">
    <source>
        <dbReference type="ARBA" id="ARBA00023295"/>
    </source>
</evidence>
<dbReference type="OrthoDB" id="2127281at2759"/>
<keyword evidence="4" id="KW-0326">Glycosidase</keyword>
<accession>A0A2P5F5R0</accession>
<reference evidence="6" key="1">
    <citation type="submission" date="2016-06" db="EMBL/GenBank/DDBJ databases">
        <title>Parallel loss of symbiosis genes in relatives of nitrogen-fixing non-legume Parasponia.</title>
        <authorList>
            <person name="Van Velzen R."/>
            <person name="Holmer R."/>
            <person name="Bu F."/>
            <person name="Rutten L."/>
            <person name="Van Zeijl A."/>
            <person name="Liu W."/>
            <person name="Santuari L."/>
            <person name="Cao Q."/>
            <person name="Sharma T."/>
            <person name="Shen D."/>
            <person name="Roswanjaya Y."/>
            <person name="Wardhani T."/>
            <person name="Kalhor M.S."/>
            <person name="Jansen J."/>
            <person name="Van den Hoogen J."/>
            <person name="Gungor B."/>
            <person name="Hartog M."/>
            <person name="Hontelez J."/>
            <person name="Verver J."/>
            <person name="Yang W.-C."/>
            <person name="Schijlen E."/>
            <person name="Repin R."/>
            <person name="Schilthuizen M."/>
            <person name="Schranz E."/>
            <person name="Heidstra R."/>
            <person name="Miyata K."/>
            <person name="Fedorova E."/>
            <person name="Kohlen W."/>
            <person name="Bisseling T."/>
            <person name="Smit S."/>
            <person name="Geurts R."/>
        </authorList>
    </citation>
    <scope>NUCLEOTIDE SEQUENCE [LARGE SCALE GENOMIC DNA]</scope>
    <source>
        <strain evidence="6">cv. RG33-2</strain>
    </source>
</reference>
<evidence type="ECO:0000313" key="5">
    <source>
        <dbReference type="EMBL" id="PON93126.1"/>
    </source>
</evidence>
<name>A0A2P5F5R0_TREOI</name>
<dbReference type="PANTHER" id="PTHR11878:SF65">
    <property type="entry name" value="NA_CA-EXCHANGE PROTEIN, ISOFORM G"/>
    <property type="match status" value="1"/>
</dbReference>
<evidence type="ECO:0000256" key="3">
    <source>
        <dbReference type="ARBA" id="ARBA00023277"/>
    </source>
</evidence>
<dbReference type="STRING" id="63057.A0A2P5F5R0"/>
<dbReference type="InterPro" id="IPR024746">
    <property type="entry name" value="Glyco_hydro_100"/>
</dbReference>
<dbReference type="GO" id="GO:0033926">
    <property type="term" value="F:endo-alpha-N-acetylgalactosaminidase activity"/>
    <property type="evidence" value="ECO:0007669"/>
    <property type="project" value="InterPro"/>
</dbReference>
<comment type="caution">
    <text evidence="5">The sequence shown here is derived from an EMBL/GenBank/DDBJ whole genome shotgun (WGS) entry which is preliminary data.</text>
</comment>
<sequence>MGPNGGDEPPKMPSIRSRDLVTACRFVQLLLVPGCEFIRFLIRDSLLAARGHVTTLGLGLRSYGGTELARKAVDAAEKRLTEDQWLEYYDTRSGRFKVFALRCRVLDSATVDAIRNLGNLYAGGSGPGMLVDAAAFDLFPIRAICAAVPRAGDLKKTSDLEVWLVELFWSFGAYTWI</sequence>
<dbReference type="EMBL" id="JXTC01000060">
    <property type="protein sequence ID" value="PON93126.1"/>
    <property type="molecule type" value="Genomic_DNA"/>
</dbReference>
<dbReference type="Pfam" id="PF12899">
    <property type="entry name" value="Glyco_hydro_100"/>
    <property type="match status" value="1"/>
</dbReference>
<dbReference type="PANTHER" id="PTHR11878">
    <property type="entry name" value="SODIUM/CALCIUM EXCHANGER"/>
    <property type="match status" value="1"/>
</dbReference>
<keyword evidence="2" id="KW-0813">Transport</keyword>
<gene>
    <name evidence="5" type="ORF">TorRG33x02_110320</name>
</gene>
<protein>
    <submittedName>
        <fullName evidence="5">Glycosyl hydrolase</fullName>
    </submittedName>
</protein>
<keyword evidence="6" id="KW-1185">Reference proteome</keyword>
<evidence type="ECO:0000256" key="1">
    <source>
        <dbReference type="ARBA" id="ARBA00022801"/>
    </source>
</evidence>
<dbReference type="InParanoid" id="A0A2P5F5R0"/>
<dbReference type="InterPro" id="IPR051171">
    <property type="entry name" value="CaCA"/>
</dbReference>
<keyword evidence="2" id="KW-0406">Ion transport</keyword>
<dbReference type="GO" id="GO:0016020">
    <property type="term" value="C:membrane"/>
    <property type="evidence" value="ECO:0007669"/>
    <property type="project" value="TreeGrafter"/>
</dbReference>
<dbReference type="AlphaFoldDB" id="A0A2P5F5R0"/>
<proteinExistence type="predicted"/>
<dbReference type="Proteomes" id="UP000237000">
    <property type="component" value="Unassembled WGS sequence"/>
</dbReference>